<evidence type="ECO:0000256" key="4">
    <source>
        <dbReference type="ARBA" id="ARBA00022530"/>
    </source>
</evidence>
<dbReference type="InterPro" id="IPR044913">
    <property type="entry name" value="P_trefoil_dom_sf"/>
</dbReference>
<evidence type="ECO:0000256" key="12">
    <source>
        <dbReference type="ARBA" id="ARBA00023279"/>
    </source>
</evidence>
<dbReference type="InterPro" id="IPR054554">
    <property type="entry name" value="ZP1/4_Ig-like"/>
</dbReference>
<keyword evidence="10" id="KW-1015">Disulfide bond</keyword>
<dbReference type="GO" id="GO:0032190">
    <property type="term" value="F:acrosin binding"/>
    <property type="evidence" value="ECO:0007669"/>
    <property type="project" value="TreeGrafter"/>
</dbReference>
<comment type="caution">
    <text evidence="14">Lacks conserved residue(s) required for the propagation of feature annotation.</text>
</comment>
<evidence type="ECO:0000256" key="7">
    <source>
        <dbReference type="ARBA" id="ARBA00022729"/>
    </source>
</evidence>
<keyword evidence="2" id="KW-1003">Cell membrane</keyword>
<dbReference type="EMBL" id="JAPFRF010000001">
    <property type="protein sequence ID" value="KAJ7344224.1"/>
    <property type="molecule type" value="Genomic_DNA"/>
</dbReference>
<keyword evidence="11" id="KW-0325">Glycoprotein</keyword>
<keyword evidence="19" id="KW-1185">Reference proteome</keyword>
<dbReference type="InterPro" id="IPR048290">
    <property type="entry name" value="ZP_chr"/>
</dbReference>
<dbReference type="PROSITE" id="PS51034">
    <property type="entry name" value="ZP_2"/>
    <property type="match status" value="1"/>
</dbReference>
<dbReference type="PANTHER" id="PTHR23343:SF41">
    <property type="entry name" value="ZONA PELLUCIDA SPERM-BINDING PROTEIN 1"/>
    <property type="match status" value="1"/>
</dbReference>
<keyword evidence="3" id="KW-0964">Secreted</keyword>
<dbReference type="GO" id="GO:0060468">
    <property type="term" value="P:prevention of polyspermy"/>
    <property type="evidence" value="ECO:0007669"/>
    <property type="project" value="TreeGrafter"/>
</dbReference>
<comment type="caution">
    <text evidence="18">The sequence shown here is derived from an EMBL/GenBank/DDBJ whole genome shotgun (WGS) entry which is preliminary data.</text>
</comment>
<dbReference type="InterPro" id="IPR051148">
    <property type="entry name" value="Zona_Pellucida_Domain_gp"/>
</dbReference>
<evidence type="ECO:0008006" key="20">
    <source>
        <dbReference type="Google" id="ProtNLM"/>
    </source>
</evidence>
<evidence type="ECO:0000256" key="2">
    <source>
        <dbReference type="ARBA" id="ARBA00022475"/>
    </source>
</evidence>
<dbReference type="Gene3D" id="2.60.40.3210">
    <property type="entry name" value="Zona pellucida, ZP-N domain"/>
    <property type="match status" value="1"/>
</dbReference>
<name>A0A9Q0Y4U1_9SAUR</name>
<evidence type="ECO:0000256" key="10">
    <source>
        <dbReference type="ARBA" id="ARBA00023157"/>
    </source>
</evidence>
<dbReference type="InterPro" id="IPR000519">
    <property type="entry name" value="P_trefoil_dom"/>
</dbReference>
<dbReference type="Pfam" id="PF00088">
    <property type="entry name" value="Trefoil"/>
    <property type="match status" value="1"/>
</dbReference>
<dbReference type="Proteomes" id="UP001142489">
    <property type="component" value="Unassembled WGS sequence"/>
</dbReference>
<sequence length="464" mass="52016">MQLLVYPRREQDVRFKVVDEFGTAFEVSNCSSCHHWIISNNGYITFSAGYNGCHILKKDGRYHLKVRLEELKRNRRTAAARELEIICPKPQEYVPVPEDNMRIELRPRTQPRRSDLGHPQLPQPGIVHPEPPRSDLLQPGLLLPQLPQPLQPGLVQPQPGSPLTLEQCQVSSGKIPCVDAQGPAACHQTGCCYDDRDTAVPCFYGNTVTVQCLRDGHFIVVVSRDMLDYPIILDSVKLSYAQAGCGPVRKTESFLVFRFPLTQCGTTVQVTGGQLVYENQLVSGIDILSGPDGSITRDSTFILNARCIYNATDFLPVQVEVFSPPTPAPVLRVGPLHLELRIATDSSYRFYYSEADYPVVKLLRDPVYVEVRLLQRMDPSLVLVLHECWATPNTNPLEQLQWPILVDGCPFEGDNYRTQLVPIGPATSELPFPTHYQRFIISTFTFVDSAPQVVLDGLVNIYSS</sequence>
<evidence type="ECO:0000256" key="3">
    <source>
        <dbReference type="ARBA" id="ARBA00022525"/>
    </source>
</evidence>
<evidence type="ECO:0000256" key="11">
    <source>
        <dbReference type="ARBA" id="ARBA00023180"/>
    </source>
</evidence>
<keyword evidence="6" id="KW-0812">Transmembrane</keyword>
<keyword evidence="8" id="KW-1133">Transmembrane helix</keyword>
<dbReference type="GO" id="GO:0035805">
    <property type="term" value="C:egg coat"/>
    <property type="evidence" value="ECO:0007669"/>
    <property type="project" value="UniProtKB-SubCell"/>
</dbReference>
<dbReference type="GO" id="GO:0005886">
    <property type="term" value="C:plasma membrane"/>
    <property type="evidence" value="ECO:0007669"/>
    <property type="project" value="UniProtKB-SubCell"/>
</dbReference>
<feature type="compositionally biased region" description="Basic and acidic residues" evidence="15">
    <location>
        <begin position="107"/>
        <end position="116"/>
    </location>
</feature>
<keyword evidence="4" id="KW-0272">Extracellular matrix</keyword>
<reference evidence="18" key="1">
    <citation type="journal article" date="2023" name="DNA Res.">
        <title>Chromosome-level genome assembly of Phrynocephalus forsythii using third-generation DNA sequencing and Hi-C analysis.</title>
        <authorList>
            <person name="Qi Y."/>
            <person name="Zhao W."/>
            <person name="Zhao Y."/>
            <person name="Niu C."/>
            <person name="Cao S."/>
            <person name="Zhang Y."/>
        </authorList>
    </citation>
    <scope>NUCLEOTIDE SEQUENCE</scope>
    <source>
        <tissue evidence="18">Muscle</tissue>
    </source>
</reference>
<evidence type="ECO:0000256" key="13">
    <source>
        <dbReference type="ARBA" id="ARBA00024183"/>
    </source>
</evidence>
<evidence type="ECO:0000256" key="8">
    <source>
        <dbReference type="ARBA" id="ARBA00022989"/>
    </source>
</evidence>
<dbReference type="Pfam" id="PF22821">
    <property type="entry name" value="ZP1_ZP4_Ig-like"/>
    <property type="match status" value="1"/>
</dbReference>
<dbReference type="Gene3D" id="2.60.40.4100">
    <property type="entry name" value="Zona pellucida, ZP-C domain"/>
    <property type="match status" value="1"/>
</dbReference>
<organism evidence="18 19">
    <name type="scientific">Phrynocephalus forsythii</name>
    <dbReference type="NCBI Taxonomy" id="171643"/>
    <lineage>
        <taxon>Eukaryota</taxon>
        <taxon>Metazoa</taxon>
        <taxon>Chordata</taxon>
        <taxon>Craniata</taxon>
        <taxon>Vertebrata</taxon>
        <taxon>Euteleostomi</taxon>
        <taxon>Lepidosauria</taxon>
        <taxon>Squamata</taxon>
        <taxon>Bifurcata</taxon>
        <taxon>Unidentata</taxon>
        <taxon>Episquamata</taxon>
        <taxon>Toxicofera</taxon>
        <taxon>Iguania</taxon>
        <taxon>Acrodonta</taxon>
        <taxon>Agamidae</taxon>
        <taxon>Agaminae</taxon>
        <taxon>Phrynocephalus</taxon>
    </lineage>
</organism>
<dbReference type="Pfam" id="PF23344">
    <property type="entry name" value="ZP-N"/>
    <property type="match status" value="1"/>
</dbReference>
<evidence type="ECO:0000256" key="9">
    <source>
        <dbReference type="ARBA" id="ARBA00023136"/>
    </source>
</evidence>
<dbReference type="PANTHER" id="PTHR23343">
    <property type="entry name" value="ZONA PELLUCIDA SPERM-BINDING PROTEIN"/>
    <property type="match status" value="1"/>
</dbReference>
<evidence type="ECO:0000313" key="18">
    <source>
        <dbReference type="EMBL" id="KAJ7344224.1"/>
    </source>
</evidence>
<dbReference type="PRINTS" id="PR00023">
    <property type="entry name" value="ZPELLUCIDA"/>
</dbReference>
<dbReference type="SUPFAM" id="SSF57492">
    <property type="entry name" value="Trefoil"/>
    <property type="match status" value="1"/>
</dbReference>
<dbReference type="OrthoDB" id="9907024at2759"/>
<accession>A0A9Q0Y4U1</accession>
<keyword evidence="7" id="KW-0732">Signal</keyword>
<dbReference type="PROSITE" id="PS51448">
    <property type="entry name" value="P_TREFOIL_2"/>
    <property type="match status" value="1"/>
</dbReference>
<evidence type="ECO:0000256" key="6">
    <source>
        <dbReference type="ARBA" id="ARBA00022692"/>
    </source>
</evidence>
<evidence type="ECO:0000256" key="15">
    <source>
        <dbReference type="SAM" id="MobiDB-lite"/>
    </source>
</evidence>
<dbReference type="InterPro" id="IPR001507">
    <property type="entry name" value="ZP_dom"/>
</dbReference>
<feature type="region of interest" description="Disordered" evidence="15">
    <location>
        <begin position="107"/>
        <end position="132"/>
    </location>
</feature>
<dbReference type="InterPro" id="IPR042235">
    <property type="entry name" value="ZP-C_dom"/>
</dbReference>
<evidence type="ECO:0000313" key="19">
    <source>
        <dbReference type="Proteomes" id="UP001142489"/>
    </source>
</evidence>
<protein>
    <recommendedName>
        <fullName evidence="20">Zona pellucida sperm-binding protein 1</fullName>
    </recommendedName>
</protein>
<keyword evidence="9" id="KW-0472">Membrane</keyword>
<gene>
    <name evidence="18" type="ORF">JRQ81_000174</name>
</gene>
<proteinExistence type="predicted"/>
<dbReference type="Pfam" id="PF00100">
    <property type="entry name" value="Zona_pellucida"/>
    <property type="match status" value="1"/>
</dbReference>
<feature type="domain" description="P-type" evidence="17">
    <location>
        <begin position="166"/>
        <end position="206"/>
    </location>
</feature>
<feature type="domain" description="ZP" evidence="16">
    <location>
        <begin position="211"/>
        <end position="464"/>
    </location>
</feature>
<dbReference type="InterPro" id="IPR055356">
    <property type="entry name" value="ZP-N"/>
</dbReference>
<evidence type="ECO:0000256" key="5">
    <source>
        <dbReference type="ARBA" id="ARBA00022685"/>
    </source>
</evidence>
<evidence type="ECO:0000256" key="14">
    <source>
        <dbReference type="PROSITE-ProRule" id="PRU00779"/>
    </source>
</evidence>
<evidence type="ECO:0000256" key="1">
    <source>
        <dbReference type="ARBA" id="ARBA00004251"/>
    </source>
</evidence>
<evidence type="ECO:0000259" key="17">
    <source>
        <dbReference type="PROSITE" id="PS51448"/>
    </source>
</evidence>
<dbReference type="InterPro" id="IPR055355">
    <property type="entry name" value="ZP-C"/>
</dbReference>
<dbReference type="SMART" id="SM00241">
    <property type="entry name" value="ZP"/>
    <property type="match status" value="1"/>
</dbReference>
<keyword evidence="12" id="KW-0278">Fertilization</keyword>
<evidence type="ECO:0000259" key="16">
    <source>
        <dbReference type="PROSITE" id="PS51034"/>
    </source>
</evidence>
<dbReference type="GO" id="GO:0035804">
    <property type="term" value="F:structural constituent of egg coat"/>
    <property type="evidence" value="ECO:0007669"/>
    <property type="project" value="TreeGrafter"/>
</dbReference>
<keyword evidence="5" id="KW-0165">Cleavage on pair of basic residues</keyword>
<dbReference type="GO" id="GO:0007339">
    <property type="term" value="P:binding of sperm to zona pellucida"/>
    <property type="evidence" value="ECO:0007669"/>
    <property type="project" value="TreeGrafter"/>
</dbReference>
<dbReference type="AlphaFoldDB" id="A0A9Q0Y4U1"/>
<comment type="subcellular location">
    <subcellularLocation>
        <location evidence="1">Cell membrane</location>
        <topology evidence="1">Single-pass type I membrane protein</topology>
    </subcellularLocation>
    <subcellularLocation>
        <location evidence="13">Zona pellucida</location>
    </subcellularLocation>
</comment>